<accession>A0A6J4VNR8</accession>
<dbReference type="EMBL" id="CADCWF010000368">
    <property type="protein sequence ID" value="CAA9584327.1"/>
    <property type="molecule type" value="Genomic_DNA"/>
</dbReference>
<name>A0A6J4VNR8_9BACT</name>
<gene>
    <name evidence="2" type="ORF">AVDCRST_MAG59-5262</name>
</gene>
<feature type="transmembrane region" description="Helical" evidence="1">
    <location>
        <begin position="30"/>
        <end position="49"/>
    </location>
</feature>
<reference evidence="2" key="1">
    <citation type="submission" date="2020-02" db="EMBL/GenBank/DDBJ databases">
        <authorList>
            <person name="Meier V. D."/>
        </authorList>
    </citation>
    <scope>NUCLEOTIDE SEQUENCE</scope>
    <source>
        <strain evidence="2">AVDCRST_MAG59</strain>
    </source>
</reference>
<organism evidence="2">
    <name type="scientific">uncultured Thermomicrobiales bacterium</name>
    <dbReference type="NCBI Taxonomy" id="1645740"/>
    <lineage>
        <taxon>Bacteria</taxon>
        <taxon>Pseudomonadati</taxon>
        <taxon>Thermomicrobiota</taxon>
        <taxon>Thermomicrobia</taxon>
        <taxon>Thermomicrobiales</taxon>
        <taxon>environmental samples</taxon>
    </lineage>
</organism>
<keyword evidence="1" id="KW-0472">Membrane</keyword>
<protein>
    <submittedName>
        <fullName evidence="2">Uncharacterized protein</fullName>
    </submittedName>
</protein>
<evidence type="ECO:0000256" key="1">
    <source>
        <dbReference type="SAM" id="Phobius"/>
    </source>
</evidence>
<evidence type="ECO:0000313" key="2">
    <source>
        <dbReference type="EMBL" id="CAA9584327.1"/>
    </source>
</evidence>
<keyword evidence="1" id="KW-0812">Transmembrane</keyword>
<sequence>MGGVFVCVGLLAFAALVVLASAFRRGRLPRVALAVVIVPFALLLAYLVAKLLYEEIIPCVAVDPKYCDFFSTQYRNLFGWEF</sequence>
<proteinExistence type="predicted"/>
<dbReference type="AlphaFoldDB" id="A0A6J4VNR8"/>
<keyword evidence="1" id="KW-1133">Transmembrane helix</keyword>